<dbReference type="PANTHER" id="PTHR33050">
    <property type="entry name" value="REVERSE TRANSCRIPTASE DOMAIN-CONTAINING PROTEIN"/>
    <property type="match status" value="1"/>
</dbReference>
<feature type="region of interest" description="Disordered" evidence="1">
    <location>
        <begin position="2850"/>
        <end position="2876"/>
    </location>
</feature>
<evidence type="ECO:0000313" key="3">
    <source>
        <dbReference type="Proteomes" id="UP000186817"/>
    </source>
</evidence>
<evidence type="ECO:0000256" key="1">
    <source>
        <dbReference type="SAM" id="MobiDB-lite"/>
    </source>
</evidence>
<protein>
    <submittedName>
        <fullName evidence="2">Uncharacterized protein</fullName>
    </submittedName>
</protein>
<dbReference type="PANTHER" id="PTHR33050:SF7">
    <property type="entry name" value="RIBONUCLEASE H"/>
    <property type="match status" value="1"/>
</dbReference>
<comment type="caution">
    <text evidence="2">The sequence shown here is derived from an EMBL/GenBank/DDBJ whole genome shotgun (WGS) entry which is preliminary data.</text>
</comment>
<dbReference type="OrthoDB" id="10669766at2759"/>
<dbReference type="Proteomes" id="UP000186817">
    <property type="component" value="Unassembled WGS sequence"/>
</dbReference>
<organism evidence="2 3">
    <name type="scientific">Symbiodinium microadriaticum</name>
    <name type="common">Dinoflagellate</name>
    <name type="synonym">Zooxanthella microadriatica</name>
    <dbReference type="NCBI Taxonomy" id="2951"/>
    <lineage>
        <taxon>Eukaryota</taxon>
        <taxon>Sar</taxon>
        <taxon>Alveolata</taxon>
        <taxon>Dinophyceae</taxon>
        <taxon>Suessiales</taxon>
        <taxon>Symbiodiniaceae</taxon>
        <taxon>Symbiodinium</taxon>
    </lineage>
</organism>
<feature type="region of interest" description="Disordered" evidence="1">
    <location>
        <begin position="2473"/>
        <end position="2501"/>
    </location>
</feature>
<dbReference type="InterPro" id="IPR052055">
    <property type="entry name" value="Hepadnavirus_pol/RT"/>
</dbReference>
<feature type="compositionally biased region" description="Low complexity" evidence="1">
    <location>
        <begin position="2129"/>
        <end position="2147"/>
    </location>
</feature>
<name>A0A1Q9CLW5_SYMMI</name>
<feature type="region of interest" description="Disordered" evidence="1">
    <location>
        <begin position="2075"/>
        <end position="2165"/>
    </location>
</feature>
<reference evidence="2 3" key="1">
    <citation type="submission" date="2016-02" db="EMBL/GenBank/DDBJ databases">
        <title>Genome analysis of coral dinoflagellate symbionts highlights evolutionary adaptations to a symbiotic lifestyle.</title>
        <authorList>
            <person name="Aranda M."/>
            <person name="Li Y."/>
            <person name="Liew Y.J."/>
            <person name="Baumgarten S."/>
            <person name="Simakov O."/>
            <person name="Wilson M."/>
            <person name="Piel J."/>
            <person name="Ashoor H."/>
            <person name="Bougouffa S."/>
            <person name="Bajic V.B."/>
            <person name="Ryu T."/>
            <person name="Ravasi T."/>
            <person name="Bayer T."/>
            <person name="Micklem G."/>
            <person name="Kim H."/>
            <person name="Bhak J."/>
            <person name="Lajeunesse T.C."/>
            <person name="Voolstra C.R."/>
        </authorList>
    </citation>
    <scope>NUCLEOTIDE SEQUENCE [LARGE SCALE GENOMIC DNA]</scope>
    <source>
        <strain evidence="2 3">CCMP2467</strain>
    </source>
</reference>
<proteinExistence type="predicted"/>
<keyword evidence="3" id="KW-1185">Reference proteome</keyword>
<dbReference type="InterPro" id="IPR043502">
    <property type="entry name" value="DNA/RNA_pol_sf"/>
</dbReference>
<accession>A0A1Q9CLW5</accession>
<feature type="region of interest" description="Disordered" evidence="1">
    <location>
        <begin position="310"/>
        <end position="342"/>
    </location>
</feature>
<dbReference type="SUPFAM" id="SSF56672">
    <property type="entry name" value="DNA/RNA polymerases"/>
    <property type="match status" value="1"/>
</dbReference>
<sequence length="3350" mass="366380">MASATLDSTAVFRERCSKFGLAPELLRKMIEAGFDTFGKVAFAAGANPVTLTDSAVDEWISTFEDPLPSPFQISVIRRIVYESQNVSIADLKARVEPSTEVQVRKLPMAERLVRQEEQAKRLTGLQLTPHNLPGHACVDEVVSMIENNTLKYLPMNRWISRSQELALRKNDPAVSLDNEGNIKISGKTPDLTCDTSGLYALRQAFQRRALAFDLGHLATFGCMEAWTNDIFERTQRVPPKGYAAVSIGQVISADRELFVQAAHRLEGKLQGVPSGTRPLDSVLKELSVSHEVIQYLLPLAAASASPNPPLPPKKVLVDSPPPPPEDAALRDPRGGGKLKKARKDKIQIVIPNGCAARDGQNRPNCFDYNRGKCSLKVSKGRCAKGFHQCWKIWVGDGRGPITKTIEGQPVHGKVDGWCWLHMQCKHLIESPPLVQRPSVPWVFELFSGAYGQAQRGDRTRADYLLGFVCPAQGDRLATKPLRSSKFPLGLPNLDDAASAKDGNSWPLQGDHRHEPWGLSHQVLLSHSVAREKESAKVPNAEAGDRHNFMFGAENTSAATGLPHCEGAVKVGFWFSPEEHMERAKQLAHPMDSANPIAPETLEVLDEYMKASTSELALKRRLALLKVKLLVRSLEKEEQELHASFPSWYQKVVAPKKILAWKKLLEEFNYDDLEATKFLLEGCPLVGTSDLPKPFDAKIVPATLSEQELRATARARRQTLVQTGRPGDDEHVEHLVRSTLDEVDRGFLDGPFTESEVSERLGHDAWTAVRRFVLVQGAEMKLRPIDDCAEAQLNDAFTSTIKLRMMDSDYISALALRIAHLEAERAARLGVEPRSWVGKTLDLTKAYKQLPLLPAHRDLCVICIKNGQGKTQFFIGNALVFGATSAVFSFNRVARSLWFLVTKLMHLPCGYFYDDYPIFGLEEEGELVDQCVSELLSLLGWEHATSGSKGLAFDKVFTVLGMSLDLSQIQSQVVVLANKPGRAERISQKLGEIAVAGRINKHEAQVLRGLLQFASGFYAGRGLKQTCCWLGEVVKGVSFSPEQVRERCEQAQCIIASSSPRFLRVSPSEPLLHLYTDGSWEGNVAGIGAVLLDAGTNRGRVFQGFVDPWLVKTWLSSVGEQLICEIELYALVAIRKGIATGSLSGDATDSIAGIAWNFDSSSGGASVHLELNIQDYKVEHLVMYLEGDAKMQYDVSLQPQYFHASNDTVISTLKLDEVGSCTSNYSLRSIPFVLDTTVPISLGYDAVLEIGQDAPVRAMASIDGSWKGGVAYSSKDSTLHHIDERKFEPSGKLSASATAGFQVHLFPQVVFLCDHLGGPTLGLKPSVDVVVGAAVGSETCPTDRALEAGLFTQIHFGLQVALGAKIDIELAGVPVWKRSWPALLSHTFKWPLLSSCVSSDGRGGLAATPSLLPLGRSLWRPVCPAVPLTVQLTSEQDAHLLSKQPKYGFGFPPQDVVFTTAQNGKWVFPLPGERNDVNYNAFGSLQLDYQWSGDQLGSVVDRASCQAGSAQKACYTFVYDSSPDLPQVGLPAFIWVADLAPDMSEITLQKPDAGSCYHYPVSLKRLWAPIARRTAKASLLLGPPKPLRRKASVLDDMLLEAHQCVAPPTLVLPWETPVMSPVFGAASSLPSLPRVAPAPVCQPVDEGSVEASVEAPSFSMQCLFQRFVVKPIAKKHVLDLSERQYMMAQRFELVLAHAYEASSLGRTIHHKSREERVDLVLQALGGKALNTLKARIRVASRMISWGVDQNMSVFPIDEQVVLEYTDFLVKDGARFSALTGVIETCQFLHHVLGVDMASRALSHPLLNGRIRKARLERPARKQARPFLASEVAALEHFVRDTSKPCQDRFAAGAMLFAIYSRSRIGDLKSIKDPVADITADKTGYLEVTSLSHKTRSMGNALGFELPLIAPVQGITDRPWGPAWLQACEESAHRFQDMLPGQPMIQSPLMAGGWSGREMSNAKFAHWVGAILSETGLQNMENFSGHSAKRTVLSWTSKFGLSMHTQAILGHHSLGKERTPLVYARDAQAAPIREMEGVLLQVRKGSFRPDLTRSGQMSASQTQAEAGDDLEANWYRNAGADLSDPPPALSWEEGSKDLEDSFSFPPEPPGLGASENETESAAAQEVCKALSEPGSNEDSSSSSSSSSSSEDSDAQDQDLREGSGDPSAFEQEMANLLKSSAAFREKALECGLLDAQLAVLEGKGIDTLATLAYVLTTPGVTPSELALRELLDSTSPDAVSLQALASIRRLTFEAQTLCIAQIKASIETEGEPKVELAPAERAQRIAAQKRRLAGFDLTGPLENAYSNYVYVSAMVEHDHPQWLELHRFIPRSQEISREKPGKEVILDESAKLSIRDRRTKDRCQIQNELQLAEAMTRRALACDLLQVCTFSVMERWHRYLLNKLSTPPPPNYRPTSMEQVLRADRQAWIRLAEEVPSLKRDPAGQLPLDLAFPRLQIDPHVTYFLQPLQGKSFLKNAGADEDPPPAPWRGRGQAKGSGKAPSELQADLRANVDQAGEKFLCGSFRHGGIHGVFSATREFPLSVAALIAFVRISMPEFQFSSIALHRDISTCCHKDTNNFTDHNLVCPLSEFGGGEIWVNEPGGLATRLVNGTQLPGRLFSVSDGPVIFPARACLHSTEPWTGSRVVLIAYAGGDHNAMSAADQTFLEQLGFPLPQDSGTDCPPVTWQPDVPVDLQPFLNKVQEVSARKCAERVFRAVGVLIIRPPMVCQIFEVMHVSCDGSHEHLPWGRLPDGGWATKSEVAYPPLMCKCLAHSFVSQLQALGAKPLPADLHAAQLQPARAAQIATSHQPSKRLPPLVAEYAKVVTVTGPASLVPSALKLEADWPVPSVCKTQPPAQALPQGSKRLSSFPVRGDPEGLDSLGPESPVTASFGVPWSPANFVAQAIKCKHPKLLASALPAPLKECIDHCVSMSPVEIAKERTANLRQWMLRAKELAAEGEEPLVSPHCKDILANKSMRLLGEMISASGYGDSRLPCDIGKGFDLLGPIPDSSGVLPKKATYASLSVPEVREVARDNQRCVWQAVSDSAMSMSADDLAVATEIYKLTLAERDEHWVEGPFSLEDLPADAILTRRFGVVQSSWDATKGSVKKIRPIDDFTESLANLTSSSSETIAPHGVDCIVAGLLTCKHMQCISRACRAKGIVTIHDDLAASLLYLRDRVVLGEARSVSSAHRQTFHLFTDASLENGKSGIGAILYNSQGLVVNWYSEEVQEEVVSALNVDSKKGFIYEMEAFAAIHGVIRLCQKLRNVDLIVYCDNQATVAALVKSSSEAPVVRGLLVKLNDVETSRGINCWFERVASAANPADAPSRASVANLPLHCRIRWHPTFDASDLD</sequence>
<gene>
    <name evidence="2" type="ORF">AK812_SmicGene35292</name>
</gene>
<evidence type="ECO:0000313" key="2">
    <source>
        <dbReference type="EMBL" id="OLP83905.1"/>
    </source>
</evidence>
<dbReference type="EMBL" id="LSRX01001084">
    <property type="protein sequence ID" value="OLP83905.1"/>
    <property type="molecule type" value="Genomic_DNA"/>
</dbReference>